<feature type="non-terminal residue" evidence="1">
    <location>
        <position position="99"/>
    </location>
</feature>
<keyword evidence="2" id="KW-1185">Reference proteome</keyword>
<comment type="caution">
    <text evidence="1">The sequence shown here is derived from an EMBL/GenBank/DDBJ whole genome shotgun (WGS) entry which is preliminary data.</text>
</comment>
<dbReference type="Proteomes" id="UP001139887">
    <property type="component" value="Unassembled WGS sequence"/>
</dbReference>
<accession>A0A9W8I7D5</accession>
<protein>
    <submittedName>
        <fullName evidence="1">Uncharacterized protein</fullName>
    </submittedName>
</protein>
<name>A0A9W8I7D5_9FUNG</name>
<sequence length="99" mass="11444">MDKYSVRLIDNNTGILSREYYGDEINHEEFYKFVETQVMELQSTNAITNLNLAFIDNNSNMRYYSAKDLSQAKRLIFDGNLDEEFGGSDTVPENFAIIL</sequence>
<proteinExistence type="predicted"/>
<gene>
    <name evidence="1" type="ORF">IWW36_002802</name>
</gene>
<organism evidence="1 2">
    <name type="scientific">Coemansia brasiliensis</name>
    <dbReference type="NCBI Taxonomy" id="2650707"/>
    <lineage>
        <taxon>Eukaryota</taxon>
        <taxon>Fungi</taxon>
        <taxon>Fungi incertae sedis</taxon>
        <taxon>Zoopagomycota</taxon>
        <taxon>Kickxellomycotina</taxon>
        <taxon>Kickxellomycetes</taxon>
        <taxon>Kickxellales</taxon>
        <taxon>Kickxellaceae</taxon>
        <taxon>Coemansia</taxon>
    </lineage>
</organism>
<reference evidence="1" key="1">
    <citation type="submission" date="2022-07" db="EMBL/GenBank/DDBJ databases">
        <title>Phylogenomic reconstructions and comparative analyses of Kickxellomycotina fungi.</title>
        <authorList>
            <person name="Reynolds N.K."/>
            <person name="Stajich J.E."/>
            <person name="Barry K."/>
            <person name="Grigoriev I.V."/>
            <person name="Crous P."/>
            <person name="Smith M.E."/>
        </authorList>
    </citation>
    <scope>NUCLEOTIDE SEQUENCE</scope>
    <source>
        <strain evidence="1">NRRL 1566</strain>
    </source>
</reference>
<dbReference type="EMBL" id="JANBUW010000097">
    <property type="protein sequence ID" value="KAJ2849194.1"/>
    <property type="molecule type" value="Genomic_DNA"/>
</dbReference>
<evidence type="ECO:0000313" key="2">
    <source>
        <dbReference type="Proteomes" id="UP001139887"/>
    </source>
</evidence>
<dbReference type="AlphaFoldDB" id="A0A9W8I7D5"/>
<evidence type="ECO:0000313" key="1">
    <source>
        <dbReference type="EMBL" id="KAJ2849194.1"/>
    </source>
</evidence>